<reference evidence="3 4" key="1">
    <citation type="journal article" date="2012" name="J. Bacteriol.">
        <title>Complete genome sequences of Desulfosporosinus orientis DSM765T, Desulfosporosinus youngiae DSM17734T, Desulfosporosinus meridiei DSM13257T, and Desulfosporosinus acidiphilus DSM22704T.</title>
        <authorList>
            <person name="Pester M."/>
            <person name="Brambilla E."/>
            <person name="Alazard D."/>
            <person name="Rattei T."/>
            <person name="Weinmaier T."/>
            <person name="Han J."/>
            <person name="Lucas S."/>
            <person name="Lapidus A."/>
            <person name="Cheng J.F."/>
            <person name="Goodwin L."/>
            <person name="Pitluck S."/>
            <person name="Peters L."/>
            <person name="Ovchinnikova G."/>
            <person name="Teshima H."/>
            <person name="Detter J.C."/>
            <person name="Han C.S."/>
            <person name="Tapia R."/>
            <person name="Land M.L."/>
            <person name="Hauser L."/>
            <person name="Kyrpides N.C."/>
            <person name="Ivanova N.N."/>
            <person name="Pagani I."/>
            <person name="Huntmann M."/>
            <person name="Wei C.L."/>
            <person name="Davenport K.W."/>
            <person name="Daligault H."/>
            <person name="Chain P.S."/>
            <person name="Chen A."/>
            <person name="Mavromatis K."/>
            <person name="Markowitz V."/>
            <person name="Szeto E."/>
            <person name="Mikhailova N."/>
            <person name="Pati A."/>
            <person name="Wagner M."/>
            <person name="Woyke T."/>
            <person name="Ollivier B."/>
            <person name="Klenk H.P."/>
            <person name="Spring S."/>
            <person name="Loy A."/>
        </authorList>
    </citation>
    <scope>NUCLEOTIDE SEQUENCE [LARGE SCALE GENOMIC DNA]</scope>
    <source>
        <strain evidence="4">ATCC BAA-275 / DSM 13257 / NCIMB 13706 / S10</strain>
    </source>
</reference>
<dbReference type="STRING" id="768704.Desmer_3270"/>
<dbReference type="KEGG" id="dmi:Desmer_3270"/>
<evidence type="ECO:0000259" key="2">
    <source>
        <dbReference type="Pfam" id="PF18454"/>
    </source>
</evidence>
<name>J7ITD4_DESMD</name>
<proteinExistence type="predicted"/>
<protein>
    <recommendedName>
        <fullName evidence="2">Major tropism determinant N-terminal domain-containing protein</fullName>
    </recommendedName>
</protein>
<dbReference type="HOGENOM" id="CLU_955561_0_0_9"/>
<feature type="domain" description="Major tropism determinant N-terminal" evidence="2">
    <location>
        <begin position="7"/>
        <end position="37"/>
    </location>
</feature>
<reference evidence="4" key="2">
    <citation type="submission" date="2012-08" db="EMBL/GenBank/DDBJ databases">
        <title>Finished genome of Desulfosporosinus meridiei DSM 13257.</title>
        <authorList>
            <person name="Huntemann M."/>
            <person name="Wei C.-L."/>
            <person name="Han J."/>
            <person name="Detter J.C."/>
            <person name="Han C."/>
            <person name="Davenport K."/>
            <person name="Daligault H."/>
            <person name="Erkkila T."/>
            <person name="Gu W."/>
            <person name="Munk A.C.C."/>
            <person name="Teshima H."/>
            <person name="Xu Y."/>
            <person name="Chain P."/>
            <person name="Tapia R."/>
            <person name="Chen A."/>
            <person name="Krypides N."/>
            <person name="Mavromatis K."/>
            <person name="Markowitz V."/>
            <person name="Szeto E."/>
            <person name="Ivanova N."/>
            <person name="Mikhailova N."/>
            <person name="Ovchinnikova G."/>
            <person name="Pagani I."/>
            <person name="Pati A."/>
            <person name="Goodwin L."/>
            <person name="Peters L."/>
            <person name="Pitluck S."/>
            <person name="Woyke T."/>
            <person name="Pester M."/>
            <person name="Spring S."/>
            <person name="Ollivier B."/>
            <person name="Rattei T."/>
            <person name="Klenk H.-P."/>
            <person name="Wagner M."/>
            <person name="Loy A."/>
        </authorList>
    </citation>
    <scope>NUCLEOTIDE SEQUENCE [LARGE SCALE GENOMIC DNA]</scope>
    <source>
        <strain evidence="4">ATCC BAA-275 / DSM 13257 / NCIMB 13706 / S10</strain>
    </source>
</reference>
<feature type="compositionally biased region" description="Polar residues" evidence="1">
    <location>
        <begin position="84"/>
        <end position="106"/>
    </location>
</feature>
<dbReference type="InterPro" id="IPR041352">
    <property type="entry name" value="Mtd_N"/>
</dbReference>
<evidence type="ECO:0000256" key="1">
    <source>
        <dbReference type="SAM" id="MobiDB-lite"/>
    </source>
</evidence>
<evidence type="ECO:0000313" key="4">
    <source>
        <dbReference type="Proteomes" id="UP000005262"/>
    </source>
</evidence>
<accession>J7ITD4</accession>
<feature type="region of interest" description="Disordered" evidence="1">
    <location>
        <begin position="74"/>
        <end position="106"/>
    </location>
</feature>
<dbReference type="Pfam" id="PF18454">
    <property type="entry name" value="Mtd_N"/>
    <property type="match status" value="1"/>
</dbReference>
<evidence type="ECO:0000313" key="3">
    <source>
        <dbReference type="EMBL" id="AFQ45147.1"/>
    </source>
</evidence>
<sequence length="238" mass="25060">MPRKVMIQIRRGLEASIGTLAIGELGFCTDTKKLYIGTDSGNELLVAAQTVGDMLKSIYDTDNDGKVDAAEAAESVPWSGVTEKPSTFAPSAHTHSPSAITQDSSNRLVTDAEKSTWNSKQDALAYIPANKAGDTFEGKINLPASTDSTASLNLPHGVTPTSPVNGDVWTTTTGIITRINGSTRTLAHTSTWSTVSQAEAEAGVATSTRLWTAQRVAQAIVANAMPKGAVTWDQLKGV</sequence>
<keyword evidence="4" id="KW-1185">Reference proteome</keyword>
<organism evidence="3 4">
    <name type="scientific">Desulfosporosinus meridiei (strain ATCC BAA-275 / DSM 13257 / KCTC 12902 / NCIMB 13706 / S10)</name>
    <dbReference type="NCBI Taxonomy" id="768704"/>
    <lineage>
        <taxon>Bacteria</taxon>
        <taxon>Bacillati</taxon>
        <taxon>Bacillota</taxon>
        <taxon>Clostridia</taxon>
        <taxon>Eubacteriales</taxon>
        <taxon>Desulfitobacteriaceae</taxon>
        <taxon>Desulfosporosinus</taxon>
    </lineage>
</organism>
<dbReference type="RefSeq" id="WP_014904056.1">
    <property type="nucleotide sequence ID" value="NC_018515.1"/>
</dbReference>
<dbReference type="EMBL" id="CP003629">
    <property type="protein sequence ID" value="AFQ45147.1"/>
    <property type="molecule type" value="Genomic_DNA"/>
</dbReference>
<dbReference type="AlphaFoldDB" id="J7ITD4"/>
<dbReference type="Proteomes" id="UP000005262">
    <property type="component" value="Chromosome"/>
</dbReference>
<gene>
    <name evidence="3" type="ordered locus">Desmer_3270</name>
</gene>